<reference evidence="2" key="1">
    <citation type="submission" date="2023-07" db="EMBL/GenBank/DDBJ databases">
        <authorList>
            <consortium name="CYATHOMIX"/>
        </authorList>
    </citation>
    <scope>NUCLEOTIDE SEQUENCE</scope>
    <source>
        <strain evidence="2">N/A</strain>
    </source>
</reference>
<evidence type="ECO:0000313" key="2">
    <source>
        <dbReference type="EMBL" id="CAJ0606576.1"/>
    </source>
</evidence>
<keyword evidence="3" id="KW-1185">Reference proteome</keyword>
<dbReference type="EMBL" id="CATQJL010000316">
    <property type="protein sequence ID" value="CAJ0606576.1"/>
    <property type="molecule type" value="Genomic_DNA"/>
</dbReference>
<dbReference type="AlphaFoldDB" id="A0AA36MC12"/>
<evidence type="ECO:0000256" key="1">
    <source>
        <dbReference type="SAM" id="MobiDB-lite"/>
    </source>
</evidence>
<organism evidence="2 3">
    <name type="scientific">Cylicocyclus nassatus</name>
    <name type="common">Nematode worm</name>
    <dbReference type="NCBI Taxonomy" id="53992"/>
    <lineage>
        <taxon>Eukaryota</taxon>
        <taxon>Metazoa</taxon>
        <taxon>Ecdysozoa</taxon>
        <taxon>Nematoda</taxon>
        <taxon>Chromadorea</taxon>
        <taxon>Rhabditida</taxon>
        <taxon>Rhabditina</taxon>
        <taxon>Rhabditomorpha</taxon>
        <taxon>Strongyloidea</taxon>
        <taxon>Strongylidae</taxon>
        <taxon>Cylicocyclus</taxon>
    </lineage>
</organism>
<comment type="caution">
    <text evidence="2">The sequence shown here is derived from an EMBL/GenBank/DDBJ whole genome shotgun (WGS) entry which is preliminary data.</text>
</comment>
<feature type="region of interest" description="Disordered" evidence="1">
    <location>
        <begin position="1"/>
        <end position="20"/>
    </location>
</feature>
<name>A0AA36MC12_CYLNA</name>
<sequence length="81" mass="8956">MTGRRRAAARPRGRVRGRHLTARGQHSLCSRWTYVMDIHKNVLLMFESLHSSEGMDSQSGSSSQQVGNPAEQVGSPLYGSE</sequence>
<feature type="compositionally biased region" description="Low complexity" evidence="1">
    <location>
        <begin position="51"/>
        <end position="67"/>
    </location>
</feature>
<accession>A0AA36MC12</accession>
<dbReference type="Proteomes" id="UP001176961">
    <property type="component" value="Unassembled WGS sequence"/>
</dbReference>
<gene>
    <name evidence="2" type="ORF">CYNAS_LOCUS18559</name>
</gene>
<proteinExistence type="predicted"/>
<evidence type="ECO:0000313" key="3">
    <source>
        <dbReference type="Proteomes" id="UP001176961"/>
    </source>
</evidence>
<protein>
    <submittedName>
        <fullName evidence="2">Uncharacterized protein</fullName>
    </submittedName>
</protein>
<feature type="region of interest" description="Disordered" evidence="1">
    <location>
        <begin position="51"/>
        <end position="81"/>
    </location>
</feature>